<accession>A0A4Q9VY17</accession>
<dbReference type="GO" id="GO:0016646">
    <property type="term" value="F:oxidoreductase activity, acting on the CH-NH group of donors, NAD or NADP as acceptor"/>
    <property type="evidence" value="ECO:0007669"/>
    <property type="project" value="UniProtKB-ARBA"/>
</dbReference>
<evidence type="ECO:0000256" key="2">
    <source>
        <dbReference type="ARBA" id="ARBA00022630"/>
    </source>
</evidence>
<organism evidence="7 8">
    <name type="scientific">Siculibacillus lacustris</name>
    <dbReference type="NCBI Taxonomy" id="1549641"/>
    <lineage>
        <taxon>Bacteria</taxon>
        <taxon>Pseudomonadati</taxon>
        <taxon>Pseudomonadota</taxon>
        <taxon>Alphaproteobacteria</taxon>
        <taxon>Hyphomicrobiales</taxon>
        <taxon>Ancalomicrobiaceae</taxon>
        <taxon>Siculibacillus</taxon>
    </lineage>
</organism>
<evidence type="ECO:0000256" key="1">
    <source>
        <dbReference type="ARBA" id="ARBA00001917"/>
    </source>
</evidence>
<comment type="caution">
    <text evidence="7">The sequence shown here is derived from an EMBL/GenBank/DDBJ whole genome shotgun (WGS) entry which is preliminary data.</text>
</comment>
<proteinExistence type="inferred from homology"/>
<reference evidence="7 8" key="1">
    <citation type="submission" date="2019-02" db="EMBL/GenBank/DDBJ databases">
        <title>Siculibacillus lacustris gen. nov., sp. nov., a new rosette-forming bacterium isolated from a freshwater crater lake (Lake St. Ana, Romania).</title>
        <authorList>
            <person name="Felfoldi T."/>
            <person name="Marton Z."/>
            <person name="Szabo A."/>
            <person name="Mentes A."/>
            <person name="Boka K."/>
            <person name="Marialigeti K."/>
            <person name="Mathe I."/>
            <person name="Koncz M."/>
            <person name="Schumann P."/>
            <person name="Toth E."/>
        </authorList>
    </citation>
    <scope>NUCLEOTIDE SEQUENCE [LARGE SCALE GENOMIC DNA]</scope>
    <source>
        <strain evidence="7 8">SA-279</strain>
    </source>
</reference>
<evidence type="ECO:0000313" key="8">
    <source>
        <dbReference type="Proteomes" id="UP000292781"/>
    </source>
</evidence>
<evidence type="ECO:0000256" key="5">
    <source>
        <dbReference type="SAM" id="MobiDB-lite"/>
    </source>
</evidence>
<dbReference type="InterPro" id="IPR002563">
    <property type="entry name" value="Flavin_Rdtase-like_dom"/>
</dbReference>
<dbReference type="Pfam" id="PF01613">
    <property type="entry name" value="Flavin_Reduct"/>
    <property type="match status" value="1"/>
</dbReference>
<name>A0A4Q9VY17_9HYPH</name>
<dbReference type="InterPro" id="IPR012349">
    <property type="entry name" value="Split_barrel_FMN-bd"/>
</dbReference>
<dbReference type="Proteomes" id="UP000292781">
    <property type="component" value="Unassembled WGS sequence"/>
</dbReference>
<feature type="domain" description="Flavin reductase like" evidence="6">
    <location>
        <begin position="58"/>
        <end position="209"/>
    </location>
</feature>
<keyword evidence="3" id="KW-0288">FMN</keyword>
<dbReference type="SMART" id="SM00903">
    <property type="entry name" value="Flavin_Reduct"/>
    <property type="match status" value="1"/>
</dbReference>
<dbReference type="OrthoDB" id="9783347at2"/>
<evidence type="ECO:0000313" key="7">
    <source>
        <dbReference type="EMBL" id="TBW41392.1"/>
    </source>
</evidence>
<comment type="similarity">
    <text evidence="4">Belongs to the flavoredoxin family.</text>
</comment>
<dbReference type="GO" id="GO:0010181">
    <property type="term" value="F:FMN binding"/>
    <property type="evidence" value="ECO:0007669"/>
    <property type="project" value="InterPro"/>
</dbReference>
<protein>
    <submittedName>
        <fullName evidence="7">Flavin reductase family protein</fullName>
    </submittedName>
</protein>
<feature type="compositionally biased region" description="Basic and acidic residues" evidence="5">
    <location>
        <begin position="23"/>
        <end position="37"/>
    </location>
</feature>
<gene>
    <name evidence="7" type="ORF">EYW49_01305</name>
</gene>
<evidence type="ECO:0000256" key="4">
    <source>
        <dbReference type="ARBA" id="ARBA00038054"/>
    </source>
</evidence>
<dbReference type="AlphaFoldDB" id="A0A4Q9VY17"/>
<dbReference type="PANTHER" id="PTHR33798">
    <property type="entry name" value="FLAVOPROTEIN OXYGENASE"/>
    <property type="match status" value="1"/>
</dbReference>
<evidence type="ECO:0000259" key="6">
    <source>
        <dbReference type="SMART" id="SM00903"/>
    </source>
</evidence>
<keyword evidence="2" id="KW-0285">Flavoprotein</keyword>
<dbReference type="Gene3D" id="2.30.110.10">
    <property type="entry name" value="Electron Transport, Fmn-binding Protein, Chain A"/>
    <property type="match status" value="1"/>
</dbReference>
<comment type="cofactor">
    <cofactor evidence="1">
        <name>FMN</name>
        <dbReference type="ChEBI" id="CHEBI:58210"/>
    </cofactor>
</comment>
<dbReference type="SUPFAM" id="SSF50475">
    <property type="entry name" value="FMN-binding split barrel"/>
    <property type="match status" value="1"/>
</dbReference>
<evidence type="ECO:0000256" key="3">
    <source>
        <dbReference type="ARBA" id="ARBA00022643"/>
    </source>
</evidence>
<dbReference type="EMBL" id="SJFN01000001">
    <property type="protein sequence ID" value="TBW41392.1"/>
    <property type="molecule type" value="Genomic_DNA"/>
</dbReference>
<keyword evidence="8" id="KW-1185">Reference proteome</keyword>
<sequence>MLARRGAFETIDEPPRRGVTTRRRQDVQDDDPTDRREASIGFDFGRLSGRERYKLLIGAIVPRPIALVTTVDRDGRVNAAPFSFFNCLSADPAILAIGVERRGDGRPKDTGRNIRDTQAFTVNIVSRALLDAMNTCAVAFEPEVDETVAAGLALRPGVAVPCPSLLASPASFECRHHVTLAIGGSRDIVLGEVVHAHIHRDCVNERLHVDPVVLDAIGRMGGDLYASTRDLFELPTPSVAEWQAATRR</sequence>
<feature type="region of interest" description="Disordered" evidence="5">
    <location>
        <begin position="1"/>
        <end position="37"/>
    </location>
</feature>
<dbReference type="PANTHER" id="PTHR33798:SF5">
    <property type="entry name" value="FLAVIN REDUCTASE LIKE DOMAIN-CONTAINING PROTEIN"/>
    <property type="match status" value="1"/>
</dbReference>